<name>A0A9N7ZD15_PLEPL</name>
<evidence type="ECO:0000313" key="1">
    <source>
        <dbReference type="EMBL" id="CAB1458642.1"/>
    </source>
</evidence>
<protein>
    <submittedName>
        <fullName evidence="1">Uncharacterized protein</fullName>
    </submittedName>
</protein>
<comment type="caution">
    <text evidence="1">The sequence shown here is derived from an EMBL/GenBank/DDBJ whole genome shotgun (WGS) entry which is preliminary data.</text>
</comment>
<proteinExistence type="predicted"/>
<dbReference type="Proteomes" id="UP001153269">
    <property type="component" value="Unassembled WGS sequence"/>
</dbReference>
<sequence>MSLRVEEVAVWAVFSLNRTPWKKQACISVEVIQSFQGIPPATVLIYFQRAHEASLFILTRWCQILEPDPQSRLIKSAMTAAEPQVDEEDPADLPLPAAFSYLTSLALFGLRSHSKSLRTPHRTGGMRGINPGNICLLTNTHKAQPR</sequence>
<organism evidence="1 2">
    <name type="scientific">Pleuronectes platessa</name>
    <name type="common">European plaice</name>
    <dbReference type="NCBI Taxonomy" id="8262"/>
    <lineage>
        <taxon>Eukaryota</taxon>
        <taxon>Metazoa</taxon>
        <taxon>Chordata</taxon>
        <taxon>Craniata</taxon>
        <taxon>Vertebrata</taxon>
        <taxon>Euteleostomi</taxon>
        <taxon>Actinopterygii</taxon>
        <taxon>Neopterygii</taxon>
        <taxon>Teleostei</taxon>
        <taxon>Neoteleostei</taxon>
        <taxon>Acanthomorphata</taxon>
        <taxon>Carangaria</taxon>
        <taxon>Pleuronectiformes</taxon>
        <taxon>Pleuronectoidei</taxon>
        <taxon>Pleuronectidae</taxon>
        <taxon>Pleuronectes</taxon>
    </lineage>
</organism>
<dbReference type="AlphaFoldDB" id="A0A9N7ZD15"/>
<gene>
    <name evidence="1" type="ORF">PLEPLA_LOCUS46472</name>
</gene>
<evidence type="ECO:0000313" key="2">
    <source>
        <dbReference type="Proteomes" id="UP001153269"/>
    </source>
</evidence>
<keyword evidence="2" id="KW-1185">Reference proteome</keyword>
<accession>A0A9N7ZD15</accession>
<reference evidence="1" key="1">
    <citation type="submission" date="2020-03" db="EMBL/GenBank/DDBJ databases">
        <authorList>
            <person name="Weist P."/>
        </authorList>
    </citation>
    <scope>NUCLEOTIDE SEQUENCE</scope>
</reference>
<dbReference type="EMBL" id="CADEAL010004397">
    <property type="protein sequence ID" value="CAB1458642.1"/>
    <property type="molecule type" value="Genomic_DNA"/>
</dbReference>